<keyword evidence="2" id="KW-1185">Reference proteome</keyword>
<dbReference type="OrthoDB" id="2364290at2759"/>
<organism evidence="1 2">
    <name type="scientific">Glomus cerebriforme</name>
    <dbReference type="NCBI Taxonomy" id="658196"/>
    <lineage>
        <taxon>Eukaryota</taxon>
        <taxon>Fungi</taxon>
        <taxon>Fungi incertae sedis</taxon>
        <taxon>Mucoromycota</taxon>
        <taxon>Glomeromycotina</taxon>
        <taxon>Glomeromycetes</taxon>
        <taxon>Glomerales</taxon>
        <taxon>Glomeraceae</taxon>
        <taxon>Glomus</taxon>
    </lineage>
</organism>
<name>A0A397SXN4_9GLOM</name>
<dbReference type="EMBL" id="QKYT01000305">
    <property type="protein sequence ID" value="RIA87504.1"/>
    <property type="molecule type" value="Genomic_DNA"/>
</dbReference>
<evidence type="ECO:0000313" key="2">
    <source>
        <dbReference type="Proteomes" id="UP000265703"/>
    </source>
</evidence>
<dbReference type="Proteomes" id="UP000265703">
    <property type="component" value="Unassembled WGS sequence"/>
</dbReference>
<dbReference type="AlphaFoldDB" id="A0A397SXN4"/>
<evidence type="ECO:0000313" key="1">
    <source>
        <dbReference type="EMBL" id="RIA87504.1"/>
    </source>
</evidence>
<sequence length="114" mass="12601">MPLDVCRFYSRTLTRATKSGGSGKEANASFWPLAKPQVIHSGSDGNNKTWPNLVVEVAYSQLEVTVINKIKNHWLRAHDAILIKIEPPIAPTTIPVFMTARHYCINNQTAAGTL</sequence>
<reference evidence="1 2" key="1">
    <citation type="submission" date="2018-06" db="EMBL/GenBank/DDBJ databases">
        <title>Comparative genomics reveals the genomic features of Rhizophagus irregularis, R. cerebriforme, R. diaphanum and Gigaspora rosea, and their symbiotic lifestyle signature.</title>
        <authorList>
            <person name="Morin E."/>
            <person name="San Clemente H."/>
            <person name="Chen E.C.H."/>
            <person name="De La Providencia I."/>
            <person name="Hainaut M."/>
            <person name="Kuo A."/>
            <person name="Kohler A."/>
            <person name="Murat C."/>
            <person name="Tang N."/>
            <person name="Roy S."/>
            <person name="Loubradou J."/>
            <person name="Henrissat B."/>
            <person name="Grigoriev I.V."/>
            <person name="Corradi N."/>
            <person name="Roux C."/>
            <person name="Martin F.M."/>
        </authorList>
    </citation>
    <scope>NUCLEOTIDE SEQUENCE [LARGE SCALE GENOMIC DNA]</scope>
    <source>
        <strain evidence="1 2">DAOM 227022</strain>
    </source>
</reference>
<accession>A0A397SXN4</accession>
<proteinExistence type="predicted"/>
<gene>
    <name evidence="1" type="ORF">C1645_827665</name>
</gene>
<protein>
    <submittedName>
        <fullName evidence="1">Uncharacterized protein</fullName>
    </submittedName>
</protein>
<comment type="caution">
    <text evidence="1">The sequence shown here is derived from an EMBL/GenBank/DDBJ whole genome shotgun (WGS) entry which is preliminary data.</text>
</comment>